<dbReference type="Gene3D" id="3.30.310.50">
    <property type="entry name" value="Alpha-D-phosphohexomutase, C-terminal domain"/>
    <property type="match status" value="1"/>
</dbReference>
<dbReference type="EMBL" id="BDRX01000182">
    <property type="protein sequence ID" value="GBF99946.1"/>
    <property type="molecule type" value="Genomic_DNA"/>
</dbReference>
<feature type="compositionally biased region" description="Polar residues" evidence="7">
    <location>
        <begin position="23"/>
        <end position="32"/>
    </location>
</feature>
<dbReference type="InterPro" id="IPR015419">
    <property type="entry name" value="CTAG/Pcc1"/>
</dbReference>
<dbReference type="PANTHER" id="PTHR31283">
    <property type="entry name" value="EKC/KEOPS COMPLEX SUBUNIT PCC1 FAMILY MEMBER"/>
    <property type="match status" value="1"/>
</dbReference>
<dbReference type="GO" id="GO:0008033">
    <property type="term" value="P:tRNA processing"/>
    <property type="evidence" value="ECO:0007669"/>
    <property type="project" value="UniProtKB-KW"/>
</dbReference>
<evidence type="ECO:0000256" key="5">
    <source>
        <dbReference type="ARBA" id="ARBA00022694"/>
    </source>
</evidence>
<accession>A0A2V0PJP5</accession>
<keyword evidence="6" id="KW-0539">Nucleus</keyword>
<keyword evidence="9" id="KW-1185">Reference proteome</keyword>
<dbReference type="GO" id="GO:0005737">
    <property type="term" value="C:cytoplasm"/>
    <property type="evidence" value="ECO:0007669"/>
    <property type="project" value="UniProtKB-SubCell"/>
</dbReference>
<dbReference type="FunFam" id="3.30.310.50:FF:000005">
    <property type="entry name" value="L antigen family member 3"/>
    <property type="match status" value="1"/>
</dbReference>
<dbReference type="GO" id="GO:0005634">
    <property type="term" value="C:nucleus"/>
    <property type="evidence" value="ECO:0007669"/>
    <property type="project" value="UniProtKB-SubCell"/>
</dbReference>
<keyword evidence="4" id="KW-0963">Cytoplasm</keyword>
<gene>
    <name evidence="8" type="ORF">Rsub_12639</name>
</gene>
<dbReference type="GO" id="GO:0000408">
    <property type="term" value="C:EKC/KEOPS complex"/>
    <property type="evidence" value="ECO:0007669"/>
    <property type="project" value="TreeGrafter"/>
</dbReference>
<evidence type="ECO:0000256" key="6">
    <source>
        <dbReference type="ARBA" id="ARBA00023242"/>
    </source>
</evidence>
<dbReference type="OrthoDB" id="10025739at2759"/>
<evidence type="ECO:0000256" key="3">
    <source>
        <dbReference type="ARBA" id="ARBA00007073"/>
    </source>
</evidence>
<dbReference type="Proteomes" id="UP000247498">
    <property type="component" value="Unassembled WGS sequence"/>
</dbReference>
<evidence type="ECO:0000256" key="4">
    <source>
        <dbReference type="ARBA" id="ARBA00022490"/>
    </source>
</evidence>
<comment type="subcellular location">
    <subcellularLocation>
        <location evidence="2">Cytoplasm</location>
    </subcellularLocation>
    <subcellularLocation>
        <location evidence="1">Nucleus</location>
    </subcellularLocation>
</comment>
<dbReference type="PANTHER" id="PTHR31283:SF5">
    <property type="entry name" value="EKC_KEOPS COMPLEX SUBUNIT LAGE3"/>
    <property type="match status" value="1"/>
</dbReference>
<reference evidence="8 9" key="1">
    <citation type="journal article" date="2018" name="Sci. Rep.">
        <title>Raphidocelis subcapitata (=Pseudokirchneriella subcapitata) provides an insight into genome evolution and environmental adaptations in the Sphaeropleales.</title>
        <authorList>
            <person name="Suzuki S."/>
            <person name="Yamaguchi H."/>
            <person name="Nakajima N."/>
            <person name="Kawachi M."/>
        </authorList>
    </citation>
    <scope>NUCLEOTIDE SEQUENCE [LARGE SCALE GENOMIC DNA]</scope>
    <source>
        <strain evidence="8 9">NIES-35</strain>
    </source>
</reference>
<evidence type="ECO:0008006" key="10">
    <source>
        <dbReference type="Google" id="ProtNLM"/>
    </source>
</evidence>
<protein>
    <recommendedName>
        <fullName evidence="10">Transcription factor Pcc1</fullName>
    </recommendedName>
</protein>
<organism evidence="8 9">
    <name type="scientific">Raphidocelis subcapitata</name>
    <dbReference type="NCBI Taxonomy" id="307507"/>
    <lineage>
        <taxon>Eukaryota</taxon>
        <taxon>Viridiplantae</taxon>
        <taxon>Chlorophyta</taxon>
        <taxon>core chlorophytes</taxon>
        <taxon>Chlorophyceae</taxon>
        <taxon>CS clade</taxon>
        <taxon>Sphaeropleales</taxon>
        <taxon>Selenastraceae</taxon>
        <taxon>Raphidocelis</taxon>
    </lineage>
</organism>
<dbReference type="FunCoup" id="A0A2V0PJP5">
    <property type="interactions" value="410"/>
</dbReference>
<sequence>MATIAPPAASPASVKPAASKPAGNTSQQQGPQNELAYTFNGTVELATPEVAAMVCSALDVDPELNPGLVSRELRTEGRTLHIAFAASELRLLRAAVGTFYDLLALAVRTAERFGGGASGADAGAPEAAGAVAAAGSEDARAAC</sequence>
<comment type="similarity">
    <text evidence="3">Belongs to the CTAG/PCC1 family.</text>
</comment>
<evidence type="ECO:0000313" key="8">
    <source>
        <dbReference type="EMBL" id="GBF99946.1"/>
    </source>
</evidence>
<feature type="region of interest" description="Disordered" evidence="7">
    <location>
        <begin position="1"/>
        <end position="32"/>
    </location>
</feature>
<dbReference type="AlphaFoldDB" id="A0A2V0PJP5"/>
<evidence type="ECO:0000256" key="1">
    <source>
        <dbReference type="ARBA" id="ARBA00004123"/>
    </source>
</evidence>
<evidence type="ECO:0000256" key="7">
    <source>
        <dbReference type="SAM" id="MobiDB-lite"/>
    </source>
</evidence>
<dbReference type="InParanoid" id="A0A2V0PJP5"/>
<keyword evidence="5" id="KW-0819">tRNA processing</keyword>
<name>A0A2V0PJP5_9CHLO</name>
<comment type="caution">
    <text evidence="8">The sequence shown here is derived from an EMBL/GenBank/DDBJ whole genome shotgun (WGS) entry which is preliminary data.</text>
</comment>
<dbReference type="GO" id="GO:0070525">
    <property type="term" value="P:tRNA threonylcarbamoyladenosine metabolic process"/>
    <property type="evidence" value="ECO:0007669"/>
    <property type="project" value="TreeGrafter"/>
</dbReference>
<evidence type="ECO:0000313" key="9">
    <source>
        <dbReference type="Proteomes" id="UP000247498"/>
    </source>
</evidence>
<feature type="compositionally biased region" description="Low complexity" evidence="7">
    <location>
        <begin position="1"/>
        <end position="22"/>
    </location>
</feature>
<evidence type="ECO:0000256" key="2">
    <source>
        <dbReference type="ARBA" id="ARBA00004496"/>
    </source>
</evidence>
<proteinExistence type="inferred from homology"/>
<dbReference type="Pfam" id="PF09341">
    <property type="entry name" value="Pcc1"/>
    <property type="match status" value="1"/>
</dbReference>